<dbReference type="KEGG" id="fgg:FSB75_01850"/>
<protein>
    <submittedName>
        <fullName evidence="3">Bifunctional oligoribonuclease/PAP phosphatase NrnA</fullName>
    </submittedName>
</protein>
<dbReference type="InterPro" id="IPR003156">
    <property type="entry name" value="DHHA1_dom"/>
</dbReference>
<reference evidence="3 4" key="1">
    <citation type="journal article" date="2015" name="Int. J. Syst. Evol. Microbiol.">
        <title>Flavisolibacter ginsenosidimutans sp. nov., with ginsenoside-converting activity isolated from soil used for cultivating ginseng.</title>
        <authorList>
            <person name="Zhao Y."/>
            <person name="Liu Q."/>
            <person name="Kang M.S."/>
            <person name="Jin F."/>
            <person name="Yu H."/>
            <person name="Im W.T."/>
        </authorList>
    </citation>
    <scope>NUCLEOTIDE SEQUENCE [LARGE SCALE GENOMIC DNA]</scope>
    <source>
        <strain evidence="3 4">Gsoil 636</strain>
    </source>
</reference>
<dbReference type="OrthoDB" id="9803668at2"/>
<dbReference type="InterPro" id="IPR038763">
    <property type="entry name" value="DHH_sf"/>
</dbReference>
<sequence>MKPIQEIYSQLTGKKKIVITMHQKPDADAMGSSLGLYHFLKQLGHEVTVISPTNWARWLDWMEGSKEVLDYELHKTESDKKLTEAEWLFCLDHNHFSRTKNMAKKLAEMACVKILIDHHQEPDEASFDYGESNTGKSSTCEMVYDFIVNSGHRDKINIFAAECLYAGVVADTGSFRFSSTHASVHHMVAYLKEIGLEHTKVHEALYDNFLENRLRFLGHVLSNRLEVNYQLNTAMMWVSKQETLKFDIKTGDTEGLVNYPLSIQGIKLVGLVIDRDEERKWSFRSKGNFDCNTFARKYFNGGGHFNAAGGRDTASLQETIKKFSEAIQENSSLLQ</sequence>
<keyword evidence="4" id="KW-1185">Reference proteome</keyword>
<dbReference type="Gene3D" id="3.90.1640.10">
    <property type="entry name" value="inorganic pyrophosphatase (n-terminal core)"/>
    <property type="match status" value="1"/>
</dbReference>
<evidence type="ECO:0000313" key="4">
    <source>
        <dbReference type="Proteomes" id="UP000321204"/>
    </source>
</evidence>
<dbReference type="SUPFAM" id="SSF64182">
    <property type="entry name" value="DHH phosphoesterases"/>
    <property type="match status" value="1"/>
</dbReference>
<organism evidence="3 4">
    <name type="scientific">Flavisolibacter ginsenosidimutans</name>
    <dbReference type="NCBI Taxonomy" id="661481"/>
    <lineage>
        <taxon>Bacteria</taxon>
        <taxon>Pseudomonadati</taxon>
        <taxon>Bacteroidota</taxon>
        <taxon>Chitinophagia</taxon>
        <taxon>Chitinophagales</taxon>
        <taxon>Chitinophagaceae</taxon>
        <taxon>Flavisolibacter</taxon>
    </lineage>
</organism>
<evidence type="ECO:0000313" key="3">
    <source>
        <dbReference type="EMBL" id="QEC54693.1"/>
    </source>
</evidence>
<name>A0A5B8UDX1_9BACT</name>
<dbReference type="RefSeq" id="WP_146781883.1">
    <property type="nucleotide sequence ID" value="NZ_BAABIO010000006.1"/>
</dbReference>
<accession>A0A5B8UDX1</accession>
<gene>
    <name evidence="3" type="ORF">FSB75_01850</name>
</gene>
<dbReference type="InterPro" id="IPR001667">
    <property type="entry name" value="DDH_dom"/>
</dbReference>
<dbReference type="GO" id="GO:0003676">
    <property type="term" value="F:nucleic acid binding"/>
    <property type="evidence" value="ECO:0007669"/>
    <property type="project" value="InterPro"/>
</dbReference>
<evidence type="ECO:0000259" key="2">
    <source>
        <dbReference type="Pfam" id="PF02272"/>
    </source>
</evidence>
<feature type="domain" description="DDH" evidence="1">
    <location>
        <begin position="16"/>
        <end position="168"/>
    </location>
</feature>
<dbReference type="Pfam" id="PF01368">
    <property type="entry name" value="DHH"/>
    <property type="match status" value="1"/>
</dbReference>
<dbReference type="InterPro" id="IPR051319">
    <property type="entry name" value="Oligoribo/pAp-PDE_c-di-AMP_PDE"/>
</dbReference>
<dbReference type="AlphaFoldDB" id="A0A5B8UDX1"/>
<proteinExistence type="predicted"/>
<dbReference type="PANTHER" id="PTHR47618:SF1">
    <property type="entry name" value="BIFUNCTIONAL OLIGORIBONUCLEASE AND PAP PHOSPHATASE NRNA"/>
    <property type="match status" value="1"/>
</dbReference>
<dbReference type="Pfam" id="PF02272">
    <property type="entry name" value="DHHA1"/>
    <property type="match status" value="1"/>
</dbReference>
<evidence type="ECO:0000259" key="1">
    <source>
        <dbReference type="Pfam" id="PF01368"/>
    </source>
</evidence>
<dbReference type="PANTHER" id="PTHR47618">
    <property type="entry name" value="BIFUNCTIONAL OLIGORIBONUCLEASE AND PAP PHOSPHATASE NRNA"/>
    <property type="match status" value="1"/>
</dbReference>
<dbReference type="EMBL" id="CP042433">
    <property type="protein sequence ID" value="QEC54693.1"/>
    <property type="molecule type" value="Genomic_DNA"/>
</dbReference>
<dbReference type="Gene3D" id="3.10.310.30">
    <property type="match status" value="1"/>
</dbReference>
<feature type="domain" description="DHHA1" evidence="2">
    <location>
        <begin position="244"/>
        <end position="328"/>
    </location>
</feature>
<dbReference type="Proteomes" id="UP000321204">
    <property type="component" value="Chromosome"/>
</dbReference>